<feature type="region of interest" description="Disordered" evidence="3">
    <location>
        <begin position="30"/>
        <end position="70"/>
    </location>
</feature>
<dbReference type="GO" id="GO:0000270">
    <property type="term" value="P:peptidoglycan metabolic process"/>
    <property type="evidence" value="ECO:0007669"/>
    <property type="project" value="InterPro"/>
</dbReference>
<proteinExistence type="inferred from homology"/>
<feature type="compositionally biased region" description="Low complexity" evidence="3">
    <location>
        <begin position="50"/>
        <end position="70"/>
    </location>
</feature>
<accession>A0A1M5WD35</accession>
<dbReference type="SUPFAM" id="SSF53955">
    <property type="entry name" value="Lysozyme-like"/>
    <property type="match status" value="1"/>
</dbReference>
<dbReference type="PROSITE" id="PS00922">
    <property type="entry name" value="TRANSGLYCOSYLASE"/>
    <property type="match status" value="1"/>
</dbReference>
<dbReference type="InterPro" id="IPR000189">
    <property type="entry name" value="Transglyc_AS"/>
</dbReference>
<name>A0A1M5WD35_9RHOB</name>
<evidence type="ECO:0000256" key="2">
    <source>
        <dbReference type="ARBA" id="ARBA00009387"/>
    </source>
</evidence>
<dbReference type="STRING" id="996342.SAMN05443551_3403"/>
<dbReference type="OrthoDB" id="9815002at2"/>
<dbReference type="Gene3D" id="1.10.530.10">
    <property type="match status" value="1"/>
</dbReference>
<dbReference type="Pfam" id="PF01464">
    <property type="entry name" value="SLT"/>
    <property type="match status" value="1"/>
</dbReference>
<dbReference type="RefSeq" id="WP_072779229.1">
    <property type="nucleotide sequence ID" value="NZ_FQXC01000004.1"/>
</dbReference>
<dbReference type="CDD" id="cd00254">
    <property type="entry name" value="LT-like"/>
    <property type="match status" value="1"/>
</dbReference>
<dbReference type="InterPro" id="IPR008258">
    <property type="entry name" value="Transglycosylase_SLT_dom_1"/>
</dbReference>
<evidence type="ECO:0000256" key="1">
    <source>
        <dbReference type="ARBA" id="ARBA00007734"/>
    </source>
</evidence>
<comment type="similarity">
    <text evidence="1">Belongs to the transglycosylase Slt family.</text>
</comment>
<evidence type="ECO:0000256" key="3">
    <source>
        <dbReference type="SAM" id="MobiDB-lite"/>
    </source>
</evidence>
<sequence length="271" mass="28378">MKHLLVMAICAISLGISDVRAEPAPFQDFSAKRVKPPSSSSKKRITVQIAPQAPTAPAATAASAASPAPRAPGSETLAWFWSEISPSIEAKSPGRLEPALVRLANPPSGKGLAGPRLQDLQDIAARYGRDILLSTVGTRVSPALALAVIAVESSGRADAQSSAGAQGLMQLMPATAERFGVNDSLSPEQNIKGGIAFLDFLMETFDNDVILVLAGYNAGENAVLKNNGVPDYAETRAYVPKVLQAFQTAKGLCLTPPQLVTDGCVFRVASR</sequence>
<evidence type="ECO:0000313" key="5">
    <source>
        <dbReference type="EMBL" id="SHH85479.1"/>
    </source>
</evidence>
<dbReference type="PANTHER" id="PTHR37423">
    <property type="entry name" value="SOLUBLE LYTIC MUREIN TRANSGLYCOSYLASE-RELATED"/>
    <property type="match status" value="1"/>
</dbReference>
<dbReference type="Proteomes" id="UP000184221">
    <property type="component" value="Unassembled WGS sequence"/>
</dbReference>
<gene>
    <name evidence="5" type="ORF">SAMN05443551_3403</name>
</gene>
<evidence type="ECO:0000313" key="6">
    <source>
        <dbReference type="Proteomes" id="UP000184221"/>
    </source>
</evidence>
<feature type="domain" description="Transglycosylase SLT" evidence="4">
    <location>
        <begin position="139"/>
        <end position="229"/>
    </location>
</feature>
<dbReference type="AlphaFoldDB" id="A0A1M5WD35"/>
<comment type="similarity">
    <text evidence="2">Belongs to the virb1 family.</text>
</comment>
<dbReference type="GO" id="GO:0016020">
    <property type="term" value="C:membrane"/>
    <property type="evidence" value="ECO:0007669"/>
    <property type="project" value="InterPro"/>
</dbReference>
<dbReference type="PANTHER" id="PTHR37423:SF2">
    <property type="entry name" value="MEMBRANE-BOUND LYTIC MUREIN TRANSGLYCOSYLASE C"/>
    <property type="match status" value="1"/>
</dbReference>
<dbReference type="EMBL" id="FQXC01000004">
    <property type="protein sequence ID" value="SHH85479.1"/>
    <property type="molecule type" value="Genomic_DNA"/>
</dbReference>
<reference evidence="5 6" key="1">
    <citation type="submission" date="2016-11" db="EMBL/GenBank/DDBJ databases">
        <authorList>
            <person name="Jaros S."/>
            <person name="Januszkiewicz K."/>
            <person name="Wedrychowicz H."/>
        </authorList>
    </citation>
    <scope>NUCLEOTIDE SEQUENCE [LARGE SCALE GENOMIC DNA]</scope>
    <source>
        <strain evidence="5 6">DSM 29431</strain>
    </source>
</reference>
<evidence type="ECO:0000259" key="4">
    <source>
        <dbReference type="Pfam" id="PF01464"/>
    </source>
</evidence>
<protein>
    <submittedName>
        <fullName evidence="5">Soluble lytic murein transglycosylase</fullName>
    </submittedName>
</protein>
<dbReference type="InterPro" id="IPR023346">
    <property type="entry name" value="Lysozyme-like_dom_sf"/>
</dbReference>
<keyword evidence="6" id="KW-1185">Reference proteome</keyword>
<dbReference type="GO" id="GO:0008933">
    <property type="term" value="F:peptidoglycan lytic transglycosylase activity"/>
    <property type="evidence" value="ECO:0007669"/>
    <property type="project" value="InterPro"/>
</dbReference>
<organism evidence="5 6">
    <name type="scientific">Marivita hallyeonensis</name>
    <dbReference type="NCBI Taxonomy" id="996342"/>
    <lineage>
        <taxon>Bacteria</taxon>
        <taxon>Pseudomonadati</taxon>
        <taxon>Pseudomonadota</taxon>
        <taxon>Alphaproteobacteria</taxon>
        <taxon>Rhodobacterales</taxon>
        <taxon>Roseobacteraceae</taxon>
        <taxon>Marivita</taxon>
    </lineage>
</organism>